<protein>
    <recommendedName>
        <fullName evidence="3">NERD domain-containing protein</fullName>
    </recommendedName>
</protein>
<accession>A0A5C7F2T8</accession>
<reference evidence="1 2" key="1">
    <citation type="submission" date="2024-01" db="EMBL/GenBank/DDBJ databases">
        <title>Complete Genome Sequence of Alkalicoccus halolimnae BZ-SZ-XJ29T, a Moderately Halophilic Bacterium Isolated from a Salt Lake.</title>
        <authorList>
            <person name="Zhao B."/>
        </authorList>
    </citation>
    <scope>NUCLEOTIDE SEQUENCE [LARGE SCALE GENOMIC DNA]</scope>
    <source>
        <strain evidence="1 2">BZ-SZ-XJ29</strain>
    </source>
</reference>
<dbReference type="Proteomes" id="UP000321816">
    <property type="component" value="Chromosome"/>
</dbReference>
<keyword evidence="2" id="KW-1185">Reference proteome</keyword>
<gene>
    <name evidence="1" type="ORF">FTX54_010280</name>
</gene>
<dbReference type="KEGG" id="ahal:FTX54_010280"/>
<evidence type="ECO:0000313" key="1">
    <source>
        <dbReference type="EMBL" id="WWD78814.1"/>
    </source>
</evidence>
<sequence>MESTVHQHLKHQAVLWLKDKMTDLCAAEVKLSIQRRKRTADAVGINMKRKESRIIEVKATRQDFLRDDVLKSDFGYHTASHYAYILTPEGLLNKSEIPAGYGLLEADRYDRIKVVKRPVKNKKPALKLETLIKRTGRAATNAYLFQQESRLSKDETDGVFKKKPIAHLVRATCPECKKRRPYVLPVEAKAAVCTTPRCQTMIELAKARPFHTASYNQQFLNDLQQALEKKEDYL</sequence>
<dbReference type="EMBL" id="CP144914">
    <property type="protein sequence ID" value="WWD78814.1"/>
    <property type="molecule type" value="Genomic_DNA"/>
</dbReference>
<organism evidence="1 2">
    <name type="scientific">Alkalicoccus halolimnae</name>
    <dbReference type="NCBI Taxonomy" id="1667239"/>
    <lineage>
        <taxon>Bacteria</taxon>
        <taxon>Bacillati</taxon>
        <taxon>Bacillota</taxon>
        <taxon>Bacilli</taxon>
        <taxon>Bacillales</taxon>
        <taxon>Bacillaceae</taxon>
        <taxon>Alkalicoccus</taxon>
    </lineage>
</organism>
<dbReference type="RefSeq" id="WP_147805297.1">
    <property type="nucleotide sequence ID" value="NZ_CP144914.1"/>
</dbReference>
<evidence type="ECO:0008006" key="3">
    <source>
        <dbReference type="Google" id="ProtNLM"/>
    </source>
</evidence>
<name>A0A5C7F2T8_9BACI</name>
<dbReference type="OrthoDB" id="2828561at2"/>
<evidence type="ECO:0000313" key="2">
    <source>
        <dbReference type="Proteomes" id="UP000321816"/>
    </source>
</evidence>
<proteinExistence type="predicted"/>
<dbReference type="AlphaFoldDB" id="A0A5C7F2T8"/>